<dbReference type="GO" id="GO:0005783">
    <property type="term" value="C:endoplasmic reticulum"/>
    <property type="evidence" value="ECO:0007669"/>
    <property type="project" value="TreeGrafter"/>
</dbReference>
<dbReference type="PANTHER" id="PTHR13986">
    <property type="entry name" value="PROTEIN LYSINE HYDROXYLATION COMPLEX COMPONENT"/>
    <property type="match status" value="1"/>
</dbReference>
<keyword evidence="2" id="KW-0325">Glycoprotein</keyword>
<evidence type="ECO:0000313" key="7">
    <source>
        <dbReference type="Proteomes" id="UP001283361"/>
    </source>
</evidence>
<proteinExistence type="predicted"/>
<dbReference type="EMBL" id="JAWDGP010001742">
    <property type="protein sequence ID" value="KAK3788694.1"/>
    <property type="molecule type" value="Genomic_DNA"/>
</dbReference>
<dbReference type="AlphaFoldDB" id="A0AAE1AJ04"/>
<reference evidence="6" key="1">
    <citation type="journal article" date="2023" name="G3 (Bethesda)">
        <title>A reference genome for the long-term kleptoplast-retaining sea slug Elysia crispata morphotype clarki.</title>
        <authorList>
            <person name="Eastman K.E."/>
            <person name="Pendleton A.L."/>
            <person name="Shaikh M.A."/>
            <person name="Suttiyut T."/>
            <person name="Ogas R."/>
            <person name="Tomko P."/>
            <person name="Gavelis G."/>
            <person name="Widhalm J.R."/>
            <person name="Wisecaver J.H."/>
        </authorList>
    </citation>
    <scope>NUCLEOTIDE SEQUENCE</scope>
    <source>
        <strain evidence="6">ECLA1</strain>
    </source>
</reference>
<evidence type="ECO:0000256" key="3">
    <source>
        <dbReference type="SAM" id="MobiDB-lite"/>
    </source>
</evidence>
<feature type="region of interest" description="Disordered" evidence="3">
    <location>
        <begin position="30"/>
        <end position="61"/>
    </location>
</feature>
<comment type="caution">
    <text evidence="6">The sequence shown here is derived from an EMBL/GenBank/DDBJ whole genome shotgun (WGS) entry which is preliminary data.</text>
</comment>
<protein>
    <recommendedName>
        <fullName evidence="5">Leprecan-like alpha-helical domain-containing protein</fullName>
    </recommendedName>
</protein>
<sequence>MSFKWLLILSVMIICHSSAGSEISVENGANSDLKPTLDVSPQSSVSKNTPDSSSQESVAREEIPQSLKDAQHFEELYSGAVKSYNNRLWYSCASKFERALSGYKLHTRIVSDCRLECKKDPSQSKLSNLSSTVDNFDIFGTFLKSSDCLRRCADESLGSTYVPISRWAMNVFKERRAYDYLQFCYHKVSQRVHHH</sequence>
<gene>
    <name evidence="6" type="ORF">RRG08_042345</name>
</gene>
<feature type="signal peptide" evidence="4">
    <location>
        <begin position="1"/>
        <end position="20"/>
    </location>
</feature>
<evidence type="ECO:0000256" key="4">
    <source>
        <dbReference type="SAM" id="SignalP"/>
    </source>
</evidence>
<accession>A0AAE1AJ04</accession>
<dbReference type="PANTHER" id="PTHR13986:SF8">
    <property type="entry name" value="PROLYL 3-HYDROXYLASE 1-LIKE PROTEIN"/>
    <property type="match status" value="1"/>
</dbReference>
<feature type="compositionally biased region" description="Polar residues" evidence="3">
    <location>
        <begin position="39"/>
        <end position="57"/>
    </location>
</feature>
<feature type="domain" description="Leprecan-like alpha-helical" evidence="5">
    <location>
        <begin position="73"/>
        <end position="190"/>
    </location>
</feature>
<evidence type="ECO:0000256" key="1">
    <source>
        <dbReference type="ARBA" id="ARBA00022729"/>
    </source>
</evidence>
<keyword evidence="7" id="KW-1185">Reference proteome</keyword>
<keyword evidence="1 4" id="KW-0732">Signal</keyword>
<feature type="chain" id="PRO_5042128176" description="Leprecan-like alpha-helical domain-containing protein" evidence="4">
    <location>
        <begin position="21"/>
        <end position="195"/>
    </location>
</feature>
<organism evidence="6 7">
    <name type="scientific">Elysia crispata</name>
    <name type="common">lettuce slug</name>
    <dbReference type="NCBI Taxonomy" id="231223"/>
    <lineage>
        <taxon>Eukaryota</taxon>
        <taxon>Metazoa</taxon>
        <taxon>Spiralia</taxon>
        <taxon>Lophotrochozoa</taxon>
        <taxon>Mollusca</taxon>
        <taxon>Gastropoda</taxon>
        <taxon>Heterobranchia</taxon>
        <taxon>Euthyneura</taxon>
        <taxon>Panpulmonata</taxon>
        <taxon>Sacoglossa</taxon>
        <taxon>Placobranchoidea</taxon>
        <taxon>Plakobranchidae</taxon>
        <taxon>Elysia</taxon>
    </lineage>
</organism>
<name>A0AAE1AJ04_9GAST</name>
<dbReference type="InterPro" id="IPR056585">
    <property type="entry name" value="Leprecan_dom"/>
</dbReference>
<evidence type="ECO:0000259" key="5">
    <source>
        <dbReference type="Pfam" id="PF23557"/>
    </source>
</evidence>
<dbReference type="Pfam" id="PF23557">
    <property type="entry name" value="TPR_leprecan"/>
    <property type="match status" value="1"/>
</dbReference>
<dbReference type="InterPro" id="IPR052284">
    <property type="entry name" value="Collagen_mod_leprecan"/>
</dbReference>
<evidence type="ECO:0000256" key="2">
    <source>
        <dbReference type="ARBA" id="ARBA00023180"/>
    </source>
</evidence>
<dbReference type="GO" id="GO:0030199">
    <property type="term" value="P:collagen fibril organization"/>
    <property type="evidence" value="ECO:0007669"/>
    <property type="project" value="TreeGrafter"/>
</dbReference>
<evidence type="ECO:0000313" key="6">
    <source>
        <dbReference type="EMBL" id="KAK3788694.1"/>
    </source>
</evidence>
<dbReference type="Proteomes" id="UP001283361">
    <property type="component" value="Unassembled WGS sequence"/>
</dbReference>
<dbReference type="GO" id="GO:0005518">
    <property type="term" value="F:collagen binding"/>
    <property type="evidence" value="ECO:0007669"/>
    <property type="project" value="TreeGrafter"/>
</dbReference>